<evidence type="ECO:0008006" key="3">
    <source>
        <dbReference type="Google" id="ProtNLM"/>
    </source>
</evidence>
<gene>
    <name evidence="2" type="ORF">AMLFYP55_01169</name>
</gene>
<proteinExistence type="predicted"/>
<dbReference type="Gene3D" id="2.30.30.700">
    <property type="entry name" value="SLA1 homology domain 1"/>
    <property type="match status" value="1"/>
</dbReference>
<dbReference type="SUPFAM" id="SSF53474">
    <property type="entry name" value="alpha/beta-Hydrolases"/>
    <property type="match status" value="1"/>
</dbReference>
<organism evidence="2">
    <name type="scientific">Akkermansia muciniphila</name>
    <dbReference type="NCBI Taxonomy" id="239935"/>
    <lineage>
        <taxon>Bacteria</taxon>
        <taxon>Pseudomonadati</taxon>
        <taxon>Verrucomicrobiota</taxon>
        <taxon>Verrucomicrobiia</taxon>
        <taxon>Verrucomicrobiales</taxon>
        <taxon>Akkermansiaceae</taxon>
        <taxon>Akkermansia</taxon>
    </lineage>
</organism>
<dbReference type="Gene3D" id="3.40.50.1820">
    <property type="entry name" value="alpha/beta hydrolase"/>
    <property type="match status" value="1"/>
</dbReference>
<feature type="chain" id="PRO_5026703141" description="SLA1 homology domain-containing protein" evidence="1">
    <location>
        <begin position="22"/>
        <end position="321"/>
    </location>
</feature>
<keyword evidence="1" id="KW-0732">Signal</keyword>
<protein>
    <recommendedName>
        <fullName evidence="3">SLA1 homology domain-containing protein</fullName>
    </recommendedName>
</protein>
<reference evidence="2" key="1">
    <citation type="submission" date="2019-11" db="EMBL/GenBank/DDBJ databases">
        <authorList>
            <person name="Feng L."/>
        </authorList>
    </citation>
    <scope>NUCLEOTIDE SEQUENCE</scope>
    <source>
        <strain evidence="2">AMuciniphilaLFYP55</strain>
    </source>
</reference>
<name>A0A6N2V6C1_9BACT</name>
<evidence type="ECO:0000313" key="2">
    <source>
        <dbReference type="EMBL" id="VYT22546.1"/>
    </source>
</evidence>
<evidence type="ECO:0000256" key="1">
    <source>
        <dbReference type="SAM" id="SignalP"/>
    </source>
</evidence>
<sequence length="321" mass="35399">MTTRLFTVLAAVLLPLAPAQEADVPHQPRVWTNTAGKTITAAFVRFNAAGRKVSLKLEKGRQVELPLASLSGNDVDWIKEHVPEAMSNQERMQRHTEGRLGKITKIPATDSYPEAFVYYPSTLKAETPPPVIILFNSVGNGQHMVQKFRKACEANGWVALGLTTFKNSESKEHEAGLGKLWTSTNGSLERMAFFDADRMYMGGISGGASRAFTYSERRIPPVRPWKGIVSMGGWLGGKDRLTCPTRMAVAIINGDKDGGANSAVSHDVKVLKRRQCAIKEFPFPGKHEMPPDENLVEVLKWMEEVSPQTSAQRLPSPAEKD</sequence>
<dbReference type="InterPro" id="IPR029058">
    <property type="entry name" value="AB_hydrolase_fold"/>
</dbReference>
<dbReference type="AlphaFoldDB" id="A0A6N2V6C1"/>
<dbReference type="EMBL" id="CACRSS010000020">
    <property type="protein sequence ID" value="VYT22546.1"/>
    <property type="molecule type" value="Genomic_DNA"/>
</dbReference>
<dbReference type="RefSeq" id="WP_022396323.1">
    <property type="nucleotide sequence ID" value="NZ_CACRSS010000020.1"/>
</dbReference>
<feature type="signal peptide" evidence="1">
    <location>
        <begin position="1"/>
        <end position="21"/>
    </location>
</feature>
<accession>A0A6N2V6C1</accession>
<dbReference type="GeneID" id="84024406"/>